<evidence type="ECO:0000256" key="1">
    <source>
        <dbReference type="SAM" id="MobiDB-lite"/>
    </source>
</evidence>
<comment type="caution">
    <text evidence="2">The sequence shown here is derived from an EMBL/GenBank/DDBJ whole genome shotgun (WGS) entry which is preliminary data.</text>
</comment>
<protein>
    <submittedName>
        <fullName evidence="2">Uncharacterized protein</fullName>
    </submittedName>
</protein>
<feature type="region of interest" description="Disordered" evidence="1">
    <location>
        <begin position="186"/>
        <end position="215"/>
    </location>
</feature>
<dbReference type="AlphaFoldDB" id="A0A7C3ZVI1"/>
<gene>
    <name evidence="2" type="ORF">ENR15_04375</name>
</gene>
<accession>A0A7C3ZVI1</accession>
<dbReference type="EMBL" id="DSPX01000041">
    <property type="protein sequence ID" value="HGF99906.1"/>
    <property type="molecule type" value="Genomic_DNA"/>
</dbReference>
<evidence type="ECO:0000313" key="2">
    <source>
        <dbReference type="EMBL" id="HGF99906.1"/>
    </source>
</evidence>
<feature type="compositionally biased region" description="Polar residues" evidence="1">
    <location>
        <begin position="192"/>
        <end position="202"/>
    </location>
</feature>
<organism evidence="2">
    <name type="scientific">Planktothricoides sp. SpSt-374</name>
    <dbReference type="NCBI Taxonomy" id="2282167"/>
    <lineage>
        <taxon>Bacteria</taxon>
        <taxon>Bacillati</taxon>
        <taxon>Cyanobacteriota</taxon>
        <taxon>Cyanophyceae</taxon>
        <taxon>Oscillatoriophycideae</taxon>
        <taxon>Oscillatoriales</taxon>
        <taxon>Oscillatoriaceae</taxon>
        <taxon>Planktothricoides</taxon>
    </lineage>
</organism>
<sequence length="215" mass="24294">MNEPQFAAQTPILFSETLVKLPEHKFYRQTFIFEELLAIMLWAVTRISYDVNCLVEGTKARAIQPAGGWEQGTIRLLAIVSLKASHSVGDSEDKYIEIDCKTKQPPNWLLTDTAVIQSDNNLVCREPRQVGAILRELKQELQTACVETTDFLVPTRLGFPAVELLEPGREWRHAQMRLGLEISFISDRPRDSQNPPRTSSALPQPVLPLGENLTR</sequence>
<name>A0A7C3ZVI1_9CYAN</name>
<proteinExistence type="predicted"/>
<reference evidence="2" key="1">
    <citation type="journal article" date="2020" name="mSystems">
        <title>Genome- and Community-Level Interaction Insights into Carbon Utilization and Element Cycling Functions of Hydrothermarchaeota in Hydrothermal Sediment.</title>
        <authorList>
            <person name="Zhou Z."/>
            <person name="Liu Y."/>
            <person name="Xu W."/>
            <person name="Pan J."/>
            <person name="Luo Z.H."/>
            <person name="Li M."/>
        </authorList>
    </citation>
    <scope>NUCLEOTIDE SEQUENCE [LARGE SCALE GENOMIC DNA]</scope>
    <source>
        <strain evidence="2">SpSt-374</strain>
    </source>
</reference>